<reference evidence="2 3" key="1">
    <citation type="journal article" date="2024" name="Science">
        <title>Giant polyketide synthase enzymes in the biosynthesis of giant marine polyether toxins.</title>
        <authorList>
            <person name="Fallon T.R."/>
            <person name="Shende V.V."/>
            <person name="Wierzbicki I.H."/>
            <person name="Pendleton A.L."/>
            <person name="Watervoot N.F."/>
            <person name="Auber R.P."/>
            <person name="Gonzalez D.J."/>
            <person name="Wisecaver J.H."/>
            <person name="Moore B.S."/>
        </authorList>
    </citation>
    <scope>NUCLEOTIDE SEQUENCE [LARGE SCALE GENOMIC DNA]</scope>
    <source>
        <strain evidence="2 3">12B1</strain>
    </source>
</reference>
<dbReference type="AlphaFoldDB" id="A0AB34J534"/>
<dbReference type="Proteomes" id="UP001515480">
    <property type="component" value="Unassembled WGS sequence"/>
</dbReference>
<gene>
    <name evidence="2" type="ORF">AB1Y20_003617</name>
</gene>
<evidence type="ECO:0000313" key="2">
    <source>
        <dbReference type="EMBL" id="KAL1514519.1"/>
    </source>
</evidence>
<keyword evidence="3" id="KW-1185">Reference proteome</keyword>
<evidence type="ECO:0000313" key="3">
    <source>
        <dbReference type="Proteomes" id="UP001515480"/>
    </source>
</evidence>
<proteinExistence type="inferred from homology"/>
<name>A0AB34J534_PRYPA</name>
<dbReference type="Pfam" id="PF15260">
    <property type="entry name" value="FAM219A"/>
    <property type="match status" value="1"/>
</dbReference>
<dbReference type="EMBL" id="JBGBPQ010000012">
    <property type="protein sequence ID" value="KAL1514519.1"/>
    <property type="molecule type" value="Genomic_DNA"/>
</dbReference>
<comment type="similarity">
    <text evidence="1">Belongs to the FAM219 family.</text>
</comment>
<dbReference type="InterPro" id="IPR029339">
    <property type="entry name" value="FAM219"/>
</dbReference>
<protein>
    <submittedName>
        <fullName evidence="2">Uncharacterized protein</fullName>
    </submittedName>
</protein>
<evidence type="ECO:0000256" key="1">
    <source>
        <dbReference type="ARBA" id="ARBA00010549"/>
    </source>
</evidence>
<sequence>MQMLASAKDSIERKLNRGNGYSTVSNSETQMDALSDDFYSQQLRSDGWHLDEVEDDEQLDFSFPPSRTSRSKLADCCRIFSCCR</sequence>
<accession>A0AB34J534</accession>
<organism evidence="2 3">
    <name type="scientific">Prymnesium parvum</name>
    <name type="common">Toxic golden alga</name>
    <dbReference type="NCBI Taxonomy" id="97485"/>
    <lineage>
        <taxon>Eukaryota</taxon>
        <taxon>Haptista</taxon>
        <taxon>Haptophyta</taxon>
        <taxon>Prymnesiophyceae</taxon>
        <taxon>Prymnesiales</taxon>
        <taxon>Prymnesiaceae</taxon>
        <taxon>Prymnesium</taxon>
    </lineage>
</organism>
<comment type="caution">
    <text evidence="2">The sequence shown here is derived from an EMBL/GenBank/DDBJ whole genome shotgun (WGS) entry which is preliminary data.</text>
</comment>